<feature type="modified residue" description="Phosphohistidine" evidence="1">
    <location>
        <position position="35"/>
    </location>
</feature>
<dbReference type="SUPFAM" id="SSF109854">
    <property type="entry name" value="DinB/YfiT-like putative metalloenzymes"/>
    <property type="match status" value="1"/>
</dbReference>
<dbReference type="PROSITE" id="PS50894">
    <property type="entry name" value="HPT"/>
    <property type="match status" value="1"/>
</dbReference>
<dbReference type="InterPro" id="IPR011466">
    <property type="entry name" value="DUF1572"/>
</dbReference>
<evidence type="ECO:0000313" key="4">
    <source>
        <dbReference type="Proteomes" id="UP001157915"/>
    </source>
</evidence>
<evidence type="ECO:0000313" key="3">
    <source>
        <dbReference type="EMBL" id="SMP25615.1"/>
    </source>
</evidence>
<dbReference type="InterPro" id="IPR008207">
    <property type="entry name" value="Sig_transdc_His_kin_Hpt_dom"/>
</dbReference>
<keyword evidence="4" id="KW-1185">Reference proteome</keyword>
<keyword evidence="1" id="KW-0597">Phosphoprotein</keyword>
<dbReference type="InterPro" id="IPR034660">
    <property type="entry name" value="DinB/YfiT-like"/>
</dbReference>
<comment type="caution">
    <text evidence="3">The sequence shown here is derived from an EMBL/GenBank/DDBJ whole genome shotgun (WGS) entry which is preliminary data.</text>
</comment>
<reference evidence="3 4" key="1">
    <citation type="submission" date="2017-05" db="EMBL/GenBank/DDBJ databases">
        <authorList>
            <person name="Varghese N."/>
            <person name="Submissions S."/>
        </authorList>
    </citation>
    <scope>NUCLEOTIDE SEQUENCE [LARGE SCALE GENOMIC DNA]</scope>
    <source>
        <strain evidence="3 4">DSM 15360</strain>
    </source>
</reference>
<feature type="domain" description="HPt" evidence="2">
    <location>
        <begin position="1"/>
        <end position="101"/>
    </location>
</feature>
<organism evidence="3 4">
    <name type="scientific">Algoriphagus winogradskyi</name>
    <dbReference type="NCBI Taxonomy" id="237017"/>
    <lineage>
        <taxon>Bacteria</taxon>
        <taxon>Pseudomonadati</taxon>
        <taxon>Bacteroidota</taxon>
        <taxon>Cytophagia</taxon>
        <taxon>Cytophagales</taxon>
        <taxon>Cyclobacteriaceae</taxon>
        <taxon>Algoriphagus</taxon>
    </lineage>
</organism>
<dbReference type="Pfam" id="PF07609">
    <property type="entry name" value="DUF1572"/>
    <property type="match status" value="1"/>
</dbReference>
<sequence length="153" mass="17740">MILEELIQLFERDIERLKLEINAYSKEENLWKVDHNITNSAGNLCLHLIGNMSHFVGKEIGGFDYTRDREFEFAGKNVPKADLVAMLEKLQNVVTASLEGLDESMLDKDYPLEVLGGKMSYNFFLIHLFGHFGYHLGQINYHRRLLDKEYKTA</sequence>
<dbReference type="RefSeq" id="WP_283413304.1">
    <property type="nucleotide sequence ID" value="NZ_FXUA01000004.1"/>
</dbReference>
<dbReference type="Proteomes" id="UP001157915">
    <property type="component" value="Unassembled WGS sequence"/>
</dbReference>
<accession>A0ABY1P3N8</accession>
<gene>
    <name evidence="3" type="ORF">SAMN06265367_104192</name>
</gene>
<proteinExistence type="predicted"/>
<dbReference type="Gene3D" id="1.20.120.450">
    <property type="entry name" value="dinb family like domain"/>
    <property type="match status" value="1"/>
</dbReference>
<evidence type="ECO:0000256" key="1">
    <source>
        <dbReference type="PROSITE-ProRule" id="PRU00110"/>
    </source>
</evidence>
<protein>
    <recommendedName>
        <fullName evidence="2">HPt domain-containing protein</fullName>
    </recommendedName>
</protein>
<evidence type="ECO:0000259" key="2">
    <source>
        <dbReference type="PROSITE" id="PS50894"/>
    </source>
</evidence>
<name>A0ABY1P3N8_9BACT</name>
<dbReference type="EMBL" id="FXUA01000004">
    <property type="protein sequence ID" value="SMP25615.1"/>
    <property type="molecule type" value="Genomic_DNA"/>
</dbReference>